<reference evidence="1 2" key="1">
    <citation type="journal article" date="2011" name="Science">
        <title>Drosophila microbiome modulates host developmental and metabolic homeostasis via insulin signaling.</title>
        <authorList>
            <person name="Shin S.C."/>
            <person name="Kim S.H."/>
            <person name="You H."/>
            <person name="Kim B."/>
            <person name="Kim A.C."/>
            <person name="Lee K.A."/>
            <person name="Yoon J.H."/>
            <person name="Ryu J.H."/>
            <person name="Lee W.J."/>
        </authorList>
    </citation>
    <scope>NUCLEOTIDE SEQUENCE [LARGE SCALE GENOMIC DNA]</scope>
    <source>
        <strain evidence="1 2">DM001</strain>
    </source>
</reference>
<dbReference type="Gene3D" id="1.10.10.60">
    <property type="entry name" value="Homeodomain-like"/>
    <property type="match status" value="1"/>
</dbReference>
<dbReference type="AlphaFoldDB" id="F1YR52"/>
<organism evidence="1 2">
    <name type="scientific">Acetobacter pomorum DM001</name>
    <dbReference type="NCBI Taxonomy" id="945681"/>
    <lineage>
        <taxon>Bacteria</taxon>
        <taxon>Pseudomonadati</taxon>
        <taxon>Pseudomonadota</taxon>
        <taxon>Alphaproteobacteria</taxon>
        <taxon>Acetobacterales</taxon>
        <taxon>Acetobacteraceae</taxon>
        <taxon>Acetobacter</taxon>
    </lineage>
</organism>
<evidence type="ECO:0000313" key="1">
    <source>
        <dbReference type="EMBL" id="EGE48712.1"/>
    </source>
</evidence>
<name>F1YR52_9PROT</name>
<gene>
    <name evidence="1" type="ORF">APO_0377</name>
</gene>
<dbReference type="Proteomes" id="UP000018454">
    <property type="component" value="Unassembled WGS sequence"/>
</dbReference>
<evidence type="ECO:0000313" key="2">
    <source>
        <dbReference type="Proteomes" id="UP000018454"/>
    </source>
</evidence>
<sequence>MRGITMQPPASISWLVDAVGEDAALLFIESAGGQRIMVPSNAPGSLISDLYGAELAAELVNQHGGSSYQVPLVKTWRAHVLARRGLSNNEIASRLGISWRQVSNLLQSDPSLDRKVGRGINPNQMDMFGI</sequence>
<protein>
    <submittedName>
        <fullName evidence="1">Uncharacterized protein</fullName>
    </submittedName>
</protein>
<proteinExistence type="predicted"/>
<dbReference type="EMBL" id="AEUP01000006">
    <property type="protein sequence ID" value="EGE48712.1"/>
    <property type="molecule type" value="Genomic_DNA"/>
</dbReference>
<comment type="caution">
    <text evidence="1">The sequence shown here is derived from an EMBL/GenBank/DDBJ whole genome shotgun (WGS) entry which is preliminary data.</text>
</comment>
<accession>F1YR52</accession>